<evidence type="ECO:0000313" key="3">
    <source>
        <dbReference type="EMBL" id="MBY72527.1"/>
    </source>
</evidence>
<dbReference type="EMBL" id="GGMS01003324">
    <property type="protein sequence ID" value="MBY72527.1"/>
    <property type="molecule type" value="Transcribed_RNA"/>
</dbReference>
<protein>
    <submittedName>
        <fullName evidence="5">Uncharacterized protein LOC112681602</fullName>
    </submittedName>
</protein>
<reference evidence="5" key="2">
    <citation type="submission" date="2025-04" db="UniProtKB">
        <authorList>
            <consortium name="RefSeq"/>
        </authorList>
    </citation>
    <scope>IDENTIFICATION</scope>
</reference>
<dbReference type="PANTHER" id="PTHR47526">
    <property type="entry name" value="ATP-DEPENDENT DNA HELICASE"/>
    <property type="match status" value="1"/>
</dbReference>
<keyword evidence="1" id="KW-0863">Zinc-finger</keyword>
<dbReference type="GO" id="GO:0008270">
    <property type="term" value="F:zinc ion binding"/>
    <property type="evidence" value="ECO:0007669"/>
    <property type="project" value="UniProtKB-KW"/>
</dbReference>
<dbReference type="InterPro" id="IPR011604">
    <property type="entry name" value="PDDEXK-like_dom_sf"/>
</dbReference>
<dbReference type="CDD" id="cd22343">
    <property type="entry name" value="PDDEXK_lambda_exonuclease-like"/>
    <property type="match status" value="1"/>
</dbReference>
<dbReference type="InterPro" id="IPR007527">
    <property type="entry name" value="Znf_SWIM"/>
</dbReference>
<dbReference type="GO" id="GO:0006281">
    <property type="term" value="P:DNA repair"/>
    <property type="evidence" value="ECO:0007669"/>
    <property type="project" value="UniProtKB-ARBA"/>
</dbReference>
<evidence type="ECO:0000313" key="5">
    <source>
        <dbReference type="RefSeq" id="XP_025407632.1"/>
    </source>
</evidence>
<dbReference type="Pfam" id="PF09588">
    <property type="entry name" value="YqaJ"/>
    <property type="match status" value="1"/>
</dbReference>
<dbReference type="InterPro" id="IPR019080">
    <property type="entry name" value="YqaJ_viral_recombinase"/>
</dbReference>
<evidence type="ECO:0000259" key="2">
    <source>
        <dbReference type="PROSITE" id="PS50966"/>
    </source>
</evidence>
<dbReference type="Pfam" id="PF04434">
    <property type="entry name" value="SWIM"/>
    <property type="match status" value="1"/>
</dbReference>
<reference evidence="3" key="1">
    <citation type="submission" date="2018-04" db="EMBL/GenBank/DDBJ databases">
        <title>Transcriptome assembly of Sipha flava.</title>
        <authorList>
            <person name="Scully E.D."/>
            <person name="Geib S.M."/>
            <person name="Palmer N.A."/>
            <person name="Koch K."/>
            <person name="Bradshaw J."/>
            <person name="Heng-Moss T."/>
            <person name="Sarath G."/>
        </authorList>
    </citation>
    <scope>NUCLEOTIDE SEQUENCE</scope>
</reference>
<dbReference type="AlphaFoldDB" id="A0A2S2Q471"/>
<sequence length="475" mass="55118">MIQPDIIFNCGFRTITYNCEFKNNKGVKLFESGHVHKVSEVQQPNGYGTINGYVIRQTSVTLPPYKVTFEIDPFRNVTHCFCECPAGAGNKCKHIAALVYYINNEESNSKTNVEQEWGKPSKSGEAKYKKGRTIEYLYPKKKQHYSKSESNTTNRTISHKALVNECKILEIPCILSKMIEKEIQSEADIECQRCLLDLLNEVEKSVDIDFLNFILTKQNAYDIALPPMIGSYFPLNLNENKFYMNNIVVDLKQIINIFNETKMQSESNKWKEVRKNRISASVKAHKIKTCKNLSVENQERLAETLLTEKELGYQGKINVSYGNKYESEAIMFYSKMFSNIIILKCGVIVHSQRPWLCASPDGLVIENKVPIKILEVKCPISCQNKPIFDLKQKKCNLPYLEYKNNKFFLKTTHQYYTQCQILMYCTGISHCDLLVYNKIDPLVITIEKNILFLQTILKRLEFFYFHFFLPRCLLE</sequence>
<dbReference type="PROSITE" id="PS50966">
    <property type="entry name" value="ZF_SWIM"/>
    <property type="match status" value="1"/>
</dbReference>
<keyword evidence="4" id="KW-1185">Reference proteome</keyword>
<evidence type="ECO:0000313" key="4">
    <source>
        <dbReference type="Proteomes" id="UP000694846"/>
    </source>
</evidence>
<evidence type="ECO:0000256" key="1">
    <source>
        <dbReference type="PROSITE-ProRule" id="PRU00325"/>
    </source>
</evidence>
<proteinExistence type="predicted"/>
<dbReference type="OrthoDB" id="6607108at2759"/>
<accession>A0A2S2Q471</accession>
<dbReference type="PANTHER" id="PTHR47526:SF3">
    <property type="entry name" value="PHD-TYPE DOMAIN-CONTAINING PROTEIN"/>
    <property type="match status" value="1"/>
</dbReference>
<keyword evidence="1" id="KW-0862">Zinc</keyword>
<dbReference type="InterPro" id="IPR011335">
    <property type="entry name" value="Restrct_endonuc-II-like"/>
</dbReference>
<gene>
    <name evidence="3" type="primary">MIMI_R354</name>
    <name evidence="5" type="synonym">LOC112681602</name>
    <name evidence="3" type="ORF">g.131373</name>
</gene>
<organism evidence="3">
    <name type="scientific">Sipha flava</name>
    <name type="common">yellow sugarcane aphid</name>
    <dbReference type="NCBI Taxonomy" id="143950"/>
    <lineage>
        <taxon>Eukaryota</taxon>
        <taxon>Metazoa</taxon>
        <taxon>Ecdysozoa</taxon>
        <taxon>Arthropoda</taxon>
        <taxon>Hexapoda</taxon>
        <taxon>Insecta</taxon>
        <taxon>Pterygota</taxon>
        <taxon>Neoptera</taxon>
        <taxon>Paraneoptera</taxon>
        <taxon>Hemiptera</taxon>
        <taxon>Sternorrhyncha</taxon>
        <taxon>Aphidomorpha</taxon>
        <taxon>Aphidoidea</taxon>
        <taxon>Aphididae</taxon>
        <taxon>Sipha</taxon>
    </lineage>
</organism>
<dbReference type="Proteomes" id="UP000694846">
    <property type="component" value="Unplaced"/>
</dbReference>
<name>A0A2S2Q471_9HEMI</name>
<dbReference type="SUPFAM" id="SSF52980">
    <property type="entry name" value="Restriction endonuclease-like"/>
    <property type="match status" value="1"/>
</dbReference>
<keyword evidence="1" id="KW-0479">Metal-binding</keyword>
<dbReference type="RefSeq" id="XP_025407632.1">
    <property type="nucleotide sequence ID" value="XM_025551847.1"/>
</dbReference>
<dbReference type="Gene3D" id="3.90.320.10">
    <property type="match status" value="1"/>
</dbReference>
<feature type="domain" description="SWIM-type" evidence="2">
    <location>
        <begin position="65"/>
        <end position="103"/>
    </location>
</feature>